<keyword evidence="4" id="KW-1185">Reference proteome</keyword>
<dbReference type="AlphaFoldDB" id="A0A0P7BHR7"/>
<comment type="caution">
    <text evidence="3">The sequence shown here is derived from an EMBL/GenBank/DDBJ whole genome shotgun (WGS) entry which is preliminary data.</text>
</comment>
<dbReference type="STRING" id="1605367.AFM12_19345"/>
<gene>
    <name evidence="3" type="ORF">AFM12_19345</name>
</gene>
<organism evidence="3 4">
    <name type="scientific">Jiulongibacter sediminis</name>
    <dbReference type="NCBI Taxonomy" id="1605367"/>
    <lineage>
        <taxon>Bacteria</taxon>
        <taxon>Pseudomonadati</taxon>
        <taxon>Bacteroidota</taxon>
        <taxon>Cytophagia</taxon>
        <taxon>Cytophagales</taxon>
        <taxon>Leadbetterellaceae</taxon>
        <taxon>Jiulongibacter</taxon>
    </lineage>
</organism>
<reference evidence="3 4" key="1">
    <citation type="submission" date="2015-07" db="EMBL/GenBank/DDBJ databases">
        <title>The draft genome sequence of Leadbetterella sp. JN14-9.</title>
        <authorList>
            <person name="Liu Y."/>
            <person name="Du J."/>
            <person name="Shao Z."/>
        </authorList>
    </citation>
    <scope>NUCLEOTIDE SEQUENCE [LARGE SCALE GENOMIC DNA]</scope>
    <source>
        <strain evidence="3 4">JN14-9</strain>
    </source>
</reference>
<evidence type="ECO:0000256" key="1">
    <source>
        <dbReference type="ARBA" id="ARBA00022679"/>
    </source>
</evidence>
<proteinExistence type="predicted"/>
<dbReference type="Gene3D" id="3.40.50.2000">
    <property type="entry name" value="Glycogen Phosphorylase B"/>
    <property type="match status" value="1"/>
</dbReference>
<protein>
    <recommendedName>
        <fullName evidence="2">Glycosyl transferase family 1 domain-containing protein</fullName>
    </recommendedName>
</protein>
<name>A0A0P7BHR7_9BACT</name>
<dbReference type="Proteomes" id="UP000050454">
    <property type="component" value="Unassembled WGS sequence"/>
</dbReference>
<evidence type="ECO:0000259" key="2">
    <source>
        <dbReference type="Pfam" id="PF00534"/>
    </source>
</evidence>
<accession>A0A0P7BHR7</accession>
<dbReference type="GO" id="GO:0016757">
    <property type="term" value="F:glycosyltransferase activity"/>
    <property type="evidence" value="ECO:0007669"/>
    <property type="project" value="InterPro"/>
</dbReference>
<keyword evidence="1" id="KW-0808">Transferase</keyword>
<evidence type="ECO:0000313" key="4">
    <source>
        <dbReference type="Proteomes" id="UP000050454"/>
    </source>
</evidence>
<dbReference type="EMBL" id="LGTQ01000020">
    <property type="protein sequence ID" value="KPM46560.1"/>
    <property type="molecule type" value="Genomic_DNA"/>
</dbReference>
<evidence type="ECO:0000313" key="3">
    <source>
        <dbReference type="EMBL" id="KPM46560.1"/>
    </source>
</evidence>
<feature type="domain" description="Glycosyl transferase family 1" evidence="2">
    <location>
        <begin position="220"/>
        <end position="380"/>
    </location>
</feature>
<dbReference type="PANTHER" id="PTHR46401:SF2">
    <property type="entry name" value="GLYCOSYLTRANSFERASE WBBK-RELATED"/>
    <property type="match status" value="1"/>
</dbReference>
<sequence>MKIFKEAFLYLRISLKDQFMNYLIVDLNITLNGHKLGFVQETMNFLALHHADSEHEFHFLVNEPLKKSDSNKFQVHYPGKSYQAKFDKYSGLKKYKEQWQYIAVKAGQLDIHKVVLMEFDLYQAAIGFDKDTAFDISGIWFRPYFRQKAIGLTLFEKVKFNIRRVQKKGLLKSSLRNSRLKKIFILNDQKTVDFMNEREGDRFAYLADPVFDYPCYKLTNIRDKYLIKDDRLIFLIFGYMDERKNVVNVLKAIEKLSKTEQEKICLMLIGKTAEHYEATLLEAIEKHNSEIQLFHIDEFVDNCEMEALFSQCDLVLRMNINFFASSGIIGLAAKYDKPSLVSDYGIVAELTEKYEMGRLVDPLKVDQIKELFSSFVKEPDSWKIDGSAYYRDHNTRAFVENLLQLN</sequence>
<dbReference type="InterPro" id="IPR001296">
    <property type="entry name" value="Glyco_trans_1"/>
</dbReference>
<dbReference type="Pfam" id="PF00534">
    <property type="entry name" value="Glycos_transf_1"/>
    <property type="match status" value="1"/>
</dbReference>
<dbReference type="PANTHER" id="PTHR46401">
    <property type="entry name" value="GLYCOSYLTRANSFERASE WBBK-RELATED"/>
    <property type="match status" value="1"/>
</dbReference>
<dbReference type="SUPFAM" id="SSF53756">
    <property type="entry name" value="UDP-Glycosyltransferase/glycogen phosphorylase"/>
    <property type="match status" value="1"/>
</dbReference>